<evidence type="ECO:0000313" key="2">
    <source>
        <dbReference type="Proteomes" id="UP000237839"/>
    </source>
</evidence>
<reference evidence="1 2" key="1">
    <citation type="submission" date="2018-02" db="EMBL/GenBank/DDBJ databases">
        <title>Solimicrobium silvestre gen. nov., sp. nov., isolated from alpine forest soil.</title>
        <authorList>
            <person name="Margesin R."/>
            <person name="Albuquerque L."/>
            <person name="Zhang D.-C."/>
            <person name="Froufe H.J.C."/>
            <person name="Severino R."/>
            <person name="Roxo I."/>
            <person name="Egas C."/>
            <person name="Da Costa M.S."/>
        </authorList>
    </citation>
    <scope>NUCLEOTIDE SEQUENCE [LARGE SCALE GENOMIC DNA]</scope>
    <source>
        <strain evidence="1 2">S20-91</strain>
    </source>
</reference>
<dbReference type="OrthoDB" id="8909509at2"/>
<evidence type="ECO:0008006" key="3">
    <source>
        <dbReference type="Google" id="ProtNLM"/>
    </source>
</evidence>
<name>A0A2S9GT31_9BURK</name>
<dbReference type="AlphaFoldDB" id="A0A2S9GT31"/>
<dbReference type="RefSeq" id="WP_105534170.1">
    <property type="nucleotide sequence ID" value="NZ_PUGF01000034.1"/>
</dbReference>
<evidence type="ECO:0000313" key="1">
    <source>
        <dbReference type="EMBL" id="PRC90861.1"/>
    </source>
</evidence>
<gene>
    <name evidence="1" type="ORF">S2091_4442</name>
</gene>
<dbReference type="Proteomes" id="UP000237839">
    <property type="component" value="Unassembled WGS sequence"/>
</dbReference>
<proteinExistence type="predicted"/>
<keyword evidence="2" id="KW-1185">Reference proteome</keyword>
<sequence length="72" mass="8021">MSDIADRSDKIIHAEIAAGLARVHAAPVLAFTGCCRYCEEAVAEPSRFCNVECRDDFEREMVGLRRAGNCRF</sequence>
<organism evidence="1 2">
    <name type="scientific">Solimicrobium silvestre</name>
    <dbReference type="NCBI Taxonomy" id="2099400"/>
    <lineage>
        <taxon>Bacteria</taxon>
        <taxon>Pseudomonadati</taxon>
        <taxon>Pseudomonadota</taxon>
        <taxon>Betaproteobacteria</taxon>
        <taxon>Burkholderiales</taxon>
        <taxon>Oxalobacteraceae</taxon>
        <taxon>Solimicrobium</taxon>
    </lineage>
</organism>
<dbReference type="PROSITE" id="PS51257">
    <property type="entry name" value="PROKAR_LIPOPROTEIN"/>
    <property type="match status" value="1"/>
</dbReference>
<dbReference type="EMBL" id="PUGF01000034">
    <property type="protein sequence ID" value="PRC90861.1"/>
    <property type="molecule type" value="Genomic_DNA"/>
</dbReference>
<accession>A0A2S9GT31</accession>
<protein>
    <recommendedName>
        <fullName evidence="3">DUF2116 family Zn-ribbon domain-containing protein</fullName>
    </recommendedName>
</protein>
<comment type="caution">
    <text evidence="1">The sequence shown here is derived from an EMBL/GenBank/DDBJ whole genome shotgun (WGS) entry which is preliminary data.</text>
</comment>